<organism evidence="2 3">
    <name type="scientific">Mycobacterium phage Bromden</name>
    <dbReference type="NCBI Taxonomy" id="2283252"/>
    <lineage>
        <taxon>Viruses</taxon>
        <taxon>Duplodnaviria</taxon>
        <taxon>Heunggongvirae</taxon>
        <taxon>Uroviricota</taxon>
        <taxon>Caudoviricetes</taxon>
        <taxon>Vilmaviridae</taxon>
        <taxon>Lclasvirinae</taxon>
        <taxon>Bromdenvirus</taxon>
        <taxon>Bromdenvirus bromden</taxon>
    </lineage>
</organism>
<gene>
    <name evidence="2" type="primary">102</name>
    <name evidence="2" type="ORF">SEA_BROMDEN_102</name>
</gene>
<evidence type="ECO:0000313" key="2">
    <source>
        <dbReference type="EMBL" id="AXH67924.1"/>
    </source>
</evidence>
<sequence length="61" mass="6756">MSKRAATARQELRRSNAAVPHKNQHTERKLGKGKYGRQAIAEGVADARESPQKVGSREDRA</sequence>
<dbReference type="Proteomes" id="UP000258832">
    <property type="component" value="Segment"/>
</dbReference>
<dbReference type="RefSeq" id="YP_010013332.1">
    <property type="nucleotide sequence ID" value="NC_053510.1"/>
</dbReference>
<name>A0A345MBQ3_9CAUD</name>
<dbReference type="KEGG" id="vg:63209914"/>
<protein>
    <submittedName>
        <fullName evidence="2">Uncharacterized protein</fullName>
    </submittedName>
</protein>
<feature type="region of interest" description="Disordered" evidence="1">
    <location>
        <begin position="1"/>
        <end position="61"/>
    </location>
</feature>
<reference evidence="3" key="1">
    <citation type="submission" date="2018-07" db="EMBL/GenBank/DDBJ databases">
        <authorList>
            <person name="Quirk P.G."/>
            <person name="Krulwich T.A."/>
        </authorList>
    </citation>
    <scope>NUCLEOTIDE SEQUENCE [LARGE SCALE GENOMIC DNA]</scope>
</reference>
<dbReference type="EMBL" id="MH576973">
    <property type="protein sequence ID" value="AXH67924.1"/>
    <property type="molecule type" value="Genomic_DNA"/>
</dbReference>
<feature type="compositionally biased region" description="Basic and acidic residues" evidence="1">
    <location>
        <begin position="45"/>
        <end position="61"/>
    </location>
</feature>
<proteinExistence type="predicted"/>
<evidence type="ECO:0000313" key="3">
    <source>
        <dbReference type="Proteomes" id="UP000258832"/>
    </source>
</evidence>
<dbReference type="GeneID" id="63209914"/>
<accession>A0A345MBQ3</accession>
<evidence type="ECO:0000256" key="1">
    <source>
        <dbReference type="SAM" id="MobiDB-lite"/>
    </source>
</evidence>
<keyword evidence="3" id="KW-1185">Reference proteome</keyword>